<dbReference type="InterPro" id="IPR036188">
    <property type="entry name" value="FAD/NAD-bd_sf"/>
</dbReference>
<evidence type="ECO:0000256" key="8">
    <source>
        <dbReference type="ARBA" id="ARBA00022792"/>
    </source>
</evidence>
<proteinExistence type="inferred from homology"/>
<evidence type="ECO:0000256" key="12">
    <source>
        <dbReference type="ARBA" id="ARBA00023002"/>
    </source>
</evidence>
<evidence type="ECO:0000256" key="4">
    <source>
        <dbReference type="ARBA" id="ARBA00006796"/>
    </source>
</evidence>
<dbReference type="GO" id="GO:0005743">
    <property type="term" value="C:mitochondrial inner membrane"/>
    <property type="evidence" value="ECO:0007669"/>
    <property type="project" value="UniProtKB-SubCell"/>
</dbReference>
<dbReference type="GO" id="GO:0046872">
    <property type="term" value="F:metal ion binding"/>
    <property type="evidence" value="ECO:0007669"/>
    <property type="project" value="UniProtKB-KW"/>
</dbReference>
<keyword evidence="11 19" id="KW-0249">Electron transport</keyword>
<evidence type="ECO:0000259" key="20">
    <source>
        <dbReference type="Pfam" id="PF05187"/>
    </source>
</evidence>
<dbReference type="PANTHER" id="PTHR10617">
    <property type="entry name" value="ELECTRON TRANSFER FLAVOPROTEIN-UBIQUINONE OXIDOREDUCTASE"/>
    <property type="match status" value="1"/>
</dbReference>
<feature type="non-terminal residue" evidence="22">
    <location>
        <position position="614"/>
    </location>
</feature>
<comment type="subcellular location">
    <subcellularLocation>
        <location evidence="3">Mitochondrion inner membrane</location>
    </subcellularLocation>
</comment>
<evidence type="ECO:0000256" key="3">
    <source>
        <dbReference type="ARBA" id="ARBA00004273"/>
    </source>
</evidence>
<keyword evidence="12 19" id="KW-0560">Oxidoreductase</keyword>
<keyword evidence="9 19" id="KW-0274">FAD</keyword>
<evidence type="ECO:0000256" key="2">
    <source>
        <dbReference type="ARBA" id="ARBA00002819"/>
    </source>
</evidence>
<dbReference type="GO" id="GO:0051539">
    <property type="term" value="F:4 iron, 4 sulfur cluster binding"/>
    <property type="evidence" value="ECO:0007669"/>
    <property type="project" value="UniProtKB-UniRule"/>
</dbReference>
<comment type="similarity">
    <text evidence="4">Belongs to the ETF-QO/FixC family.</text>
</comment>
<keyword evidence="13 19" id="KW-0408">Iron</keyword>
<keyword evidence="23" id="KW-1185">Reference proteome</keyword>
<evidence type="ECO:0000256" key="5">
    <source>
        <dbReference type="ARBA" id="ARBA00022448"/>
    </source>
</evidence>
<keyword evidence="17" id="KW-0472">Membrane</keyword>
<dbReference type="Gene3D" id="3.50.50.60">
    <property type="entry name" value="FAD/NAD(P)-binding domain"/>
    <property type="match status" value="1"/>
</dbReference>
<keyword evidence="5 19" id="KW-0813">Transport</keyword>
<accession>A0A2T9Z9X6</accession>
<keyword evidence="14 19" id="KW-0411">Iron-sulfur</keyword>
<dbReference type="InterPro" id="IPR007859">
    <property type="entry name" value="ETF-QO/FixX_C"/>
</dbReference>
<dbReference type="PANTHER" id="PTHR10617:SF107">
    <property type="entry name" value="ELECTRON TRANSFER FLAVOPROTEIN-UBIQUINONE OXIDOREDUCTASE, MITOCHONDRIAL"/>
    <property type="match status" value="1"/>
</dbReference>
<evidence type="ECO:0000256" key="18">
    <source>
        <dbReference type="ARBA" id="ARBA00052682"/>
    </source>
</evidence>
<dbReference type="AlphaFoldDB" id="A0A2T9Z9X6"/>
<dbReference type="Gene3D" id="3.30.70.20">
    <property type="match status" value="1"/>
</dbReference>
<evidence type="ECO:0000256" key="9">
    <source>
        <dbReference type="ARBA" id="ARBA00022827"/>
    </source>
</evidence>
<dbReference type="Gene3D" id="3.30.9.90">
    <property type="match status" value="1"/>
</dbReference>
<evidence type="ECO:0000256" key="13">
    <source>
        <dbReference type="ARBA" id="ARBA00023004"/>
    </source>
</evidence>
<comment type="function">
    <text evidence="2 19">Accepts electrons from ETF and reduces ubiquinone.</text>
</comment>
<dbReference type="Proteomes" id="UP000245609">
    <property type="component" value="Unassembled WGS sequence"/>
</dbReference>
<keyword evidence="8" id="KW-0999">Mitochondrion inner membrane</keyword>
<evidence type="ECO:0000256" key="7">
    <source>
        <dbReference type="ARBA" id="ARBA00022723"/>
    </source>
</evidence>
<evidence type="ECO:0000256" key="10">
    <source>
        <dbReference type="ARBA" id="ARBA00022946"/>
    </source>
</evidence>
<keyword evidence="16" id="KW-0496">Mitochondrion</keyword>
<comment type="cofactor">
    <cofactor evidence="19">
        <name>[4Fe-4S] cluster</name>
        <dbReference type="ChEBI" id="CHEBI:49883"/>
    </cofactor>
    <text evidence="19">Binds 1 [4Fe-4S] cluster.</text>
</comment>
<evidence type="ECO:0000313" key="23">
    <source>
        <dbReference type="Proteomes" id="UP000245609"/>
    </source>
</evidence>
<keyword evidence="7 19" id="KW-0479">Metal-binding</keyword>
<dbReference type="SUPFAM" id="SSF51905">
    <property type="entry name" value="FAD/NAD(P)-binding domain"/>
    <property type="match status" value="1"/>
</dbReference>
<dbReference type="STRING" id="133381.A0A2T9Z9X6"/>
<dbReference type="Pfam" id="PF05187">
    <property type="entry name" value="Fer4_ETF_QO"/>
    <property type="match status" value="1"/>
</dbReference>
<feature type="domain" description="ETF-QO/FixC ubiquinone-binding" evidence="21">
    <location>
        <begin position="277"/>
        <end position="370"/>
    </location>
</feature>
<evidence type="ECO:0000256" key="14">
    <source>
        <dbReference type="ARBA" id="ARBA00023014"/>
    </source>
</evidence>
<comment type="cofactor">
    <cofactor evidence="1 19">
        <name>FAD</name>
        <dbReference type="ChEBI" id="CHEBI:57692"/>
    </cofactor>
</comment>
<dbReference type="SUPFAM" id="SSF54862">
    <property type="entry name" value="4Fe-4S ferredoxins"/>
    <property type="match status" value="1"/>
</dbReference>
<dbReference type="InterPro" id="IPR040156">
    <property type="entry name" value="ETF-QO"/>
</dbReference>
<dbReference type="FunFam" id="3.30.70.20:FF:000015">
    <property type="entry name" value="Electron transfer flavoprotein-ubiquinone oxidoreductase"/>
    <property type="match status" value="1"/>
</dbReference>
<dbReference type="OrthoDB" id="437331at2759"/>
<dbReference type="GO" id="GO:0004174">
    <property type="term" value="F:electron-transferring-flavoprotein dehydrogenase activity"/>
    <property type="evidence" value="ECO:0007669"/>
    <property type="project" value="UniProtKB-UniRule"/>
</dbReference>
<evidence type="ECO:0000256" key="6">
    <source>
        <dbReference type="ARBA" id="ARBA00022630"/>
    </source>
</evidence>
<dbReference type="InterPro" id="IPR049398">
    <property type="entry name" value="ETF-QO/FixC_UQ-bd"/>
</dbReference>
<evidence type="ECO:0000256" key="1">
    <source>
        <dbReference type="ARBA" id="ARBA00001974"/>
    </source>
</evidence>
<dbReference type="EMBL" id="MBFS01001099">
    <property type="protein sequence ID" value="PVV01413.1"/>
    <property type="molecule type" value="Genomic_DNA"/>
</dbReference>
<reference evidence="22 23" key="1">
    <citation type="journal article" date="2018" name="MBio">
        <title>Comparative Genomics Reveals the Core Gene Toolbox for the Fungus-Insect Symbiosis.</title>
        <authorList>
            <person name="Wang Y."/>
            <person name="Stata M."/>
            <person name="Wang W."/>
            <person name="Stajich J.E."/>
            <person name="White M.M."/>
            <person name="Moncalvo J.M."/>
        </authorList>
    </citation>
    <scope>NUCLEOTIDE SEQUENCE [LARGE SCALE GENOMIC DNA]</scope>
    <source>
        <strain evidence="22 23">SC-DP-2</strain>
    </source>
</reference>
<evidence type="ECO:0000256" key="17">
    <source>
        <dbReference type="ARBA" id="ARBA00023136"/>
    </source>
</evidence>
<evidence type="ECO:0000313" key="22">
    <source>
        <dbReference type="EMBL" id="PVV01413.1"/>
    </source>
</evidence>
<dbReference type="Pfam" id="PF21162">
    <property type="entry name" value="ETFQO_UQ-bd"/>
    <property type="match status" value="1"/>
</dbReference>
<evidence type="ECO:0000256" key="16">
    <source>
        <dbReference type="ARBA" id="ARBA00023128"/>
    </source>
</evidence>
<dbReference type="EC" id="1.5.5.1" evidence="19"/>
<keyword evidence="6 19" id="KW-0285">Flavoprotein</keyword>
<comment type="catalytic activity">
    <reaction evidence="18 19">
        <text>a ubiquinone + reduced [electron-transfer flavoprotein] = a ubiquinol + oxidized [electron-transfer flavoprotein] + H(+)</text>
        <dbReference type="Rhea" id="RHEA:24052"/>
        <dbReference type="Rhea" id="RHEA-COMP:9565"/>
        <dbReference type="Rhea" id="RHEA-COMP:9566"/>
        <dbReference type="Rhea" id="RHEA-COMP:10685"/>
        <dbReference type="Rhea" id="RHEA-COMP:10686"/>
        <dbReference type="ChEBI" id="CHEBI:15378"/>
        <dbReference type="ChEBI" id="CHEBI:16389"/>
        <dbReference type="ChEBI" id="CHEBI:17976"/>
        <dbReference type="ChEBI" id="CHEBI:57692"/>
        <dbReference type="ChEBI" id="CHEBI:58307"/>
        <dbReference type="EC" id="1.5.5.1"/>
    </reaction>
</comment>
<evidence type="ECO:0000256" key="15">
    <source>
        <dbReference type="ARBA" id="ARBA00023075"/>
    </source>
</evidence>
<keyword evidence="10" id="KW-0809">Transit peptide</keyword>
<evidence type="ECO:0000259" key="21">
    <source>
        <dbReference type="Pfam" id="PF21162"/>
    </source>
</evidence>
<organism evidence="22 23">
    <name type="scientific">Smittium megazygosporum</name>
    <dbReference type="NCBI Taxonomy" id="133381"/>
    <lineage>
        <taxon>Eukaryota</taxon>
        <taxon>Fungi</taxon>
        <taxon>Fungi incertae sedis</taxon>
        <taxon>Zoopagomycota</taxon>
        <taxon>Kickxellomycotina</taxon>
        <taxon>Harpellomycetes</taxon>
        <taxon>Harpellales</taxon>
        <taxon>Legeriomycetaceae</taxon>
        <taxon>Smittium</taxon>
    </lineage>
</organism>
<keyword evidence="15 19" id="KW-0830">Ubiquinone</keyword>
<comment type="caution">
    <text evidence="22">The sequence shown here is derived from an EMBL/GenBank/DDBJ whole genome shotgun (WGS) entry which is preliminary data.</text>
</comment>
<evidence type="ECO:0000256" key="11">
    <source>
        <dbReference type="ARBA" id="ARBA00022982"/>
    </source>
</evidence>
<name>A0A2T9Z9X6_9FUNG</name>
<evidence type="ECO:0000256" key="19">
    <source>
        <dbReference type="RuleBase" id="RU366068"/>
    </source>
</evidence>
<dbReference type="Pfam" id="PF13450">
    <property type="entry name" value="NAD_binding_8"/>
    <property type="match status" value="1"/>
</dbReference>
<protein>
    <recommendedName>
        <fullName evidence="19">Electron transfer flavoprotein-ubiquinone oxidoreductase</fullName>
        <shortName evidence="19">ETF-QO</shortName>
        <ecNumber evidence="19">1.5.5.1</ecNumber>
    </recommendedName>
</protein>
<dbReference type="SUPFAM" id="SSF54373">
    <property type="entry name" value="FAD-linked reductases, C-terminal domain"/>
    <property type="match status" value="1"/>
</dbReference>
<feature type="domain" description="ETF-QO/FixX C-terminal" evidence="20">
    <location>
        <begin position="515"/>
        <end position="614"/>
    </location>
</feature>
<sequence length="614" mass="67753">MSLSLSLSRFLKRSSISPKVFSRFTTAKLQAPNSVPAYSQLRNTFASTSFYSNRSQNRFFSSESSDPTKQPREAEDVHVVIVGGGPAGLAAAIRLKQNSIKNNTDHRVVVVEKGPELGAHTLSGAVIEPGPLEMLFPNWNELGAPLLQPAVKDEMKFLTKNNAFSVPLPEAMSNTGNYIISLSSLVKWLGAQAEELGVEVYPGFAASELLYNDKSEVIGIATNDMGLDKNFKPKPGFERGIEFHGKITLLAEGCHGSLSKQAIKKYNLREPGKFQTYGLGLKEVWEIDPAKHEPGKIQHTIGYPFDNKTYGGSFLYHMKDNLVSVGIVMGLDYSNPYISPYQEFQRFKMHPYIRNFLEGGKVISYGARSLVEGGLQSLPKLVFPGGALLGDSAGLINLPKIKGTHNAILSGILAADSISKSFDTPNSEEQGQILLDDYQTTFESSPIYKELYEVRNIRPSFHSALGTIGGVIYSGIETMFLKGRTPYTLQHKQPDYASTKTKAESTPIEYPKPDGIVSFDILTSVSRTGTNHAENQPVHLRVSDLKENPTRNYEKYAAIEQNFCPAGVYEYVDDETNPGKKRFQINSQNCIHCKTCDIKDPEQKINWTVPEGGG</sequence>
<gene>
    <name evidence="22" type="ORF">BB560_004168</name>
</gene>